<name>H3H3A5_PHYRM</name>
<evidence type="ECO:0008006" key="3">
    <source>
        <dbReference type="Google" id="ProtNLM"/>
    </source>
</evidence>
<proteinExistence type="predicted"/>
<dbReference type="InParanoid" id="H3H3A5"/>
<reference evidence="1" key="2">
    <citation type="submission" date="2015-06" db="UniProtKB">
        <authorList>
            <consortium name="EnsemblProtists"/>
        </authorList>
    </citation>
    <scope>IDENTIFICATION</scope>
    <source>
        <strain evidence="1">Pr102</strain>
    </source>
</reference>
<dbReference type="OMA" id="WITKHEQ"/>
<accession>H3H3A5</accession>
<evidence type="ECO:0000313" key="1">
    <source>
        <dbReference type="EnsemblProtists" id="Phyra84952"/>
    </source>
</evidence>
<dbReference type="EMBL" id="DS566129">
    <property type="status" value="NOT_ANNOTATED_CDS"/>
    <property type="molecule type" value="Genomic_DNA"/>
</dbReference>
<dbReference type="VEuPathDB" id="FungiDB:KRP23_1007"/>
<dbReference type="VEuPathDB" id="FungiDB:KRP23_1008"/>
<evidence type="ECO:0000313" key="2">
    <source>
        <dbReference type="Proteomes" id="UP000005238"/>
    </source>
</evidence>
<dbReference type="VEuPathDB" id="FungiDB:KRP22_1613"/>
<dbReference type="eggNOG" id="ENOG502RRYG">
    <property type="taxonomic scope" value="Eukaryota"/>
</dbReference>
<reference evidence="2" key="1">
    <citation type="journal article" date="2006" name="Science">
        <title>Phytophthora genome sequences uncover evolutionary origins and mechanisms of pathogenesis.</title>
        <authorList>
            <person name="Tyler B.M."/>
            <person name="Tripathy S."/>
            <person name="Zhang X."/>
            <person name="Dehal P."/>
            <person name="Jiang R.H."/>
            <person name="Aerts A."/>
            <person name="Arredondo F.D."/>
            <person name="Baxter L."/>
            <person name="Bensasson D."/>
            <person name="Beynon J.L."/>
            <person name="Chapman J."/>
            <person name="Damasceno C.M."/>
            <person name="Dorrance A.E."/>
            <person name="Dou D."/>
            <person name="Dickerman A.W."/>
            <person name="Dubchak I.L."/>
            <person name="Garbelotto M."/>
            <person name="Gijzen M."/>
            <person name="Gordon S.G."/>
            <person name="Govers F."/>
            <person name="Grunwald N.J."/>
            <person name="Huang W."/>
            <person name="Ivors K.L."/>
            <person name="Jones R.W."/>
            <person name="Kamoun S."/>
            <person name="Krampis K."/>
            <person name="Lamour K.H."/>
            <person name="Lee M.K."/>
            <person name="McDonald W.H."/>
            <person name="Medina M."/>
            <person name="Meijer H.J."/>
            <person name="Nordberg E.K."/>
            <person name="Maclean D.J."/>
            <person name="Ospina-Giraldo M.D."/>
            <person name="Morris P.F."/>
            <person name="Phuntumart V."/>
            <person name="Putnam N.H."/>
            <person name="Rash S."/>
            <person name="Rose J.K."/>
            <person name="Sakihama Y."/>
            <person name="Salamov A.A."/>
            <person name="Savidor A."/>
            <person name="Scheuring C.F."/>
            <person name="Smith B.M."/>
            <person name="Sobral B.W."/>
            <person name="Terry A."/>
            <person name="Torto-Alalibo T.A."/>
            <person name="Win J."/>
            <person name="Xu Z."/>
            <person name="Zhang H."/>
            <person name="Grigoriev I.V."/>
            <person name="Rokhsar D.S."/>
            <person name="Boore J.L."/>
        </authorList>
    </citation>
    <scope>NUCLEOTIDE SEQUENCE [LARGE SCALE GENOMIC DNA]</scope>
    <source>
        <strain evidence="2">Pr102</strain>
    </source>
</reference>
<protein>
    <recommendedName>
        <fullName evidence="3">MULE transposase domain-containing protein</fullName>
    </recommendedName>
</protein>
<dbReference type="VEuPathDB" id="FungiDB:KRP22_1614"/>
<dbReference type="Proteomes" id="UP000005238">
    <property type="component" value="Unassembled WGS sequence"/>
</dbReference>
<keyword evidence="2" id="KW-1185">Reference proteome</keyword>
<sequence length="434" mass="49934">MSAAAKATQIETFADLYHWAHLRTCTTESKFFNDGVYDRFSNEAVLNKELAGVENEVLVLKCFDHRYEDEGVSEKSLDLILTTRRVFRNVLYAVEGRESDGVFAATDGTYKLHFGNWVLVVLGTYRNRYTDKHVYRKNFVPWAYMFVRTEHQYAYEQLFRTVTEYAELFFKVKLNVKYGSLDHAACIVNVYLAVWPDITLLDCYPHVSRKCRQRAGLLVTPDYYKTNVEINIKQMHHTRWPEEFKAVDNSAWITGVYLSEPWSRWYTMSAIPGIIPSQNALESHNGVIKTCGVRVKRAKTGIVLNDSMPCILGMVGAEAAKGSFGHYCEDAHFKKHKTINRKRVVRSIYFNSSQYMDSPNRAAGEEVTNDRVKRYCEAKEGKLHKEDTVLDINLHYLSLHEVEFLGEPDMASSFHLSLQPVITDVIRVLASLRS</sequence>
<dbReference type="HOGENOM" id="CLU_033685_0_0_1"/>
<organism evidence="1 2">
    <name type="scientific">Phytophthora ramorum</name>
    <name type="common">Sudden oak death agent</name>
    <dbReference type="NCBI Taxonomy" id="164328"/>
    <lineage>
        <taxon>Eukaryota</taxon>
        <taxon>Sar</taxon>
        <taxon>Stramenopiles</taxon>
        <taxon>Oomycota</taxon>
        <taxon>Peronosporomycetes</taxon>
        <taxon>Peronosporales</taxon>
        <taxon>Peronosporaceae</taxon>
        <taxon>Phytophthora</taxon>
    </lineage>
</organism>
<dbReference type="AlphaFoldDB" id="H3H3A5"/>
<dbReference type="EnsemblProtists" id="Phyra84952">
    <property type="protein sequence ID" value="Phyra84952"/>
    <property type="gene ID" value="Phyra84952"/>
</dbReference>